<dbReference type="EMBL" id="CAXKWB010142446">
    <property type="protein sequence ID" value="CAL4245950.1"/>
    <property type="molecule type" value="Genomic_DNA"/>
</dbReference>
<keyword evidence="1" id="KW-0489">Methyltransferase</keyword>
<dbReference type="Proteomes" id="UP001497623">
    <property type="component" value="Unassembled WGS sequence"/>
</dbReference>
<dbReference type="AlphaFoldDB" id="A0AAV2SVB9"/>
<proteinExistence type="inferred from homology"/>
<dbReference type="GO" id="GO:0005737">
    <property type="term" value="C:cytoplasm"/>
    <property type="evidence" value="ECO:0007669"/>
    <property type="project" value="TreeGrafter"/>
</dbReference>
<dbReference type="InterPro" id="IPR001678">
    <property type="entry name" value="MeTrfase_RsmB-F_NOP2_dom"/>
</dbReference>
<name>A0AAV2SVB9_MEGNR</name>
<evidence type="ECO:0000313" key="3">
    <source>
        <dbReference type="EMBL" id="CAL4245950.1"/>
    </source>
</evidence>
<accession>A0AAV2SVB9</accession>
<dbReference type="GO" id="GO:0005634">
    <property type="term" value="C:nucleus"/>
    <property type="evidence" value="ECO:0007669"/>
    <property type="project" value="TreeGrafter"/>
</dbReference>
<dbReference type="Gene3D" id="3.40.50.150">
    <property type="entry name" value="Vaccinia Virus protein VP39"/>
    <property type="match status" value="1"/>
</dbReference>
<dbReference type="InterPro" id="IPR023267">
    <property type="entry name" value="RCMT"/>
</dbReference>
<reference evidence="3 4" key="1">
    <citation type="submission" date="2024-05" db="EMBL/GenBank/DDBJ databases">
        <authorList>
            <person name="Wallberg A."/>
        </authorList>
    </citation>
    <scope>NUCLEOTIDE SEQUENCE [LARGE SCALE GENOMIC DNA]</scope>
</reference>
<protein>
    <recommendedName>
        <fullName evidence="2">SAM-dependent MTase RsmB/NOP-type domain-containing protein</fullName>
    </recommendedName>
</protein>
<dbReference type="GO" id="GO:0016428">
    <property type="term" value="F:tRNA (cytidine-5-)-methyltransferase activity"/>
    <property type="evidence" value="ECO:0007669"/>
    <property type="project" value="TreeGrafter"/>
</dbReference>
<evidence type="ECO:0000313" key="4">
    <source>
        <dbReference type="Proteomes" id="UP001497623"/>
    </source>
</evidence>
<keyword evidence="1" id="KW-0808">Transferase</keyword>
<comment type="caution">
    <text evidence="1">Lacks conserved residue(s) required for the propagation of feature annotation.</text>
</comment>
<dbReference type="GO" id="GO:0000049">
    <property type="term" value="F:tRNA binding"/>
    <property type="evidence" value="ECO:0007669"/>
    <property type="project" value="TreeGrafter"/>
</dbReference>
<feature type="domain" description="SAM-dependent MTase RsmB/NOP-type" evidence="2">
    <location>
        <begin position="1"/>
        <end position="91"/>
    </location>
</feature>
<evidence type="ECO:0000256" key="1">
    <source>
        <dbReference type="PROSITE-ProRule" id="PRU01023"/>
    </source>
</evidence>
<keyword evidence="4" id="KW-1185">Reference proteome</keyword>
<comment type="caution">
    <text evidence="3">The sequence shown here is derived from an EMBL/GenBank/DDBJ whole genome shotgun (WGS) entry which is preliminary data.</text>
</comment>
<dbReference type="PANTHER" id="PTHR22808:SF1">
    <property type="entry name" value="RNA CYTOSINE-C(5)-METHYLTRANSFERASE NSUN2-RELATED"/>
    <property type="match status" value="1"/>
</dbReference>
<dbReference type="PROSITE" id="PS51686">
    <property type="entry name" value="SAM_MT_RSMB_NOP"/>
    <property type="match status" value="1"/>
</dbReference>
<dbReference type="InterPro" id="IPR029063">
    <property type="entry name" value="SAM-dependent_MTases_sf"/>
</dbReference>
<evidence type="ECO:0000259" key="2">
    <source>
        <dbReference type="PROSITE" id="PS51686"/>
    </source>
</evidence>
<sequence length="104" mass="11840">RIARRGLEMLTVGGRMVYSTCSMHPLEDEAVLHRLIREAEGAVRLVDVREQLPGLTYTEGLNDWVIMNKEMEVIPSADEIPTKNTNLFSKHVFPLPPKIERKLA</sequence>
<comment type="similarity">
    <text evidence="1">Belongs to the class I-like SAM-binding methyltransferase superfamily. RsmB/NOP family.</text>
</comment>
<keyword evidence="1" id="KW-0694">RNA-binding</keyword>
<feature type="non-terminal residue" evidence="3">
    <location>
        <position position="1"/>
    </location>
</feature>
<dbReference type="SUPFAM" id="SSF53335">
    <property type="entry name" value="S-adenosyl-L-methionine-dependent methyltransferases"/>
    <property type="match status" value="1"/>
</dbReference>
<organism evidence="3 4">
    <name type="scientific">Meganyctiphanes norvegica</name>
    <name type="common">Northern krill</name>
    <name type="synonym">Thysanopoda norvegica</name>
    <dbReference type="NCBI Taxonomy" id="48144"/>
    <lineage>
        <taxon>Eukaryota</taxon>
        <taxon>Metazoa</taxon>
        <taxon>Ecdysozoa</taxon>
        <taxon>Arthropoda</taxon>
        <taxon>Crustacea</taxon>
        <taxon>Multicrustacea</taxon>
        <taxon>Malacostraca</taxon>
        <taxon>Eumalacostraca</taxon>
        <taxon>Eucarida</taxon>
        <taxon>Euphausiacea</taxon>
        <taxon>Euphausiidae</taxon>
        <taxon>Meganyctiphanes</taxon>
    </lineage>
</organism>
<feature type="active site" description="Nucleophile" evidence="1">
    <location>
        <position position="21"/>
    </location>
</feature>
<dbReference type="GO" id="GO:0030488">
    <property type="term" value="P:tRNA methylation"/>
    <property type="evidence" value="ECO:0007669"/>
    <property type="project" value="TreeGrafter"/>
</dbReference>
<dbReference type="PANTHER" id="PTHR22808">
    <property type="entry name" value="NCL1 YEAST -RELATED NOL1/NOP2/FMU SUN DOMAIN-CONTAINING"/>
    <property type="match status" value="1"/>
</dbReference>
<gene>
    <name evidence="3" type="ORF">MNOR_LOCUS41153</name>
</gene>
<keyword evidence="1" id="KW-0949">S-adenosyl-L-methionine</keyword>